<evidence type="ECO:0000313" key="5">
    <source>
        <dbReference type="EMBL" id="MBD3866738.1"/>
    </source>
</evidence>
<comment type="similarity">
    <text evidence="1">Belongs to the ParB family.</text>
</comment>
<dbReference type="EMBL" id="JACXWD010000002">
    <property type="protein sequence ID" value="MBD3866738.1"/>
    <property type="molecule type" value="Genomic_DNA"/>
</dbReference>
<dbReference type="GO" id="GO:0003677">
    <property type="term" value="F:DNA binding"/>
    <property type="evidence" value="ECO:0007669"/>
    <property type="project" value="InterPro"/>
</dbReference>
<dbReference type="Pfam" id="PF17762">
    <property type="entry name" value="HTH_ParB"/>
    <property type="match status" value="1"/>
</dbReference>
<dbReference type="SMART" id="SM00470">
    <property type="entry name" value="ParB"/>
    <property type="match status" value="1"/>
</dbReference>
<dbReference type="InterPro" id="IPR050336">
    <property type="entry name" value="Chromosome_partition/occlusion"/>
</dbReference>
<dbReference type="InterPro" id="IPR004437">
    <property type="entry name" value="ParB/RepB/Spo0J"/>
</dbReference>
<dbReference type="InterPro" id="IPR041468">
    <property type="entry name" value="HTH_ParB/Spo0J"/>
</dbReference>
<dbReference type="Pfam" id="PF02195">
    <property type="entry name" value="ParB_N"/>
    <property type="match status" value="1"/>
</dbReference>
<accession>A0A8J6XRZ3</accession>
<evidence type="ECO:0000313" key="6">
    <source>
        <dbReference type="Proteomes" id="UP000648239"/>
    </source>
</evidence>
<evidence type="ECO:0000256" key="3">
    <source>
        <dbReference type="SAM" id="MobiDB-lite"/>
    </source>
</evidence>
<feature type="region of interest" description="Disordered" evidence="3">
    <location>
        <begin position="285"/>
        <end position="311"/>
    </location>
</feature>
<dbReference type="PANTHER" id="PTHR33375:SF1">
    <property type="entry name" value="CHROMOSOME-PARTITIONING PROTEIN PARB-RELATED"/>
    <property type="match status" value="1"/>
</dbReference>
<dbReference type="SUPFAM" id="SSF110849">
    <property type="entry name" value="ParB/Sulfiredoxin"/>
    <property type="match status" value="1"/>
</dbReference>
<dbReference type="GO" id="GO:0007059">
    <property type="term" value="P:chromosome segregation"/>
    <property type="evidence" value="ECO:0007669"/>
    <property type="project" value="UniProtKB-KW"/>
</dbReference>
<proteinExistence type="inferred from homology"/>
<dbReference type="InterPro" id="IPR003115">
    <property type="entry name" value="ParB_N"/>
</dbReference>
<organism evidence="5 6">
    <name type="scientific">Candidatus Polarisedimenticola svalbardensis</name>
    <dbReference type="NCBI Taxonomy" id="2886004"/>
    <lineage>
        <taxon>Bacteria</taxon>
        <taxon>Pseudomonadati</taxon>
        <taxon>Acidobacteriota</taxon>
        <taxon>Candidatus Polarisedimenticolia</taxon>
        <taxon>Candidatus Polarisedimenticolales</taxon>
        <taxon>Candidatus Polarisedimenticolaceae</taxon>
        <taxon>Candidatus Polarisedimenticola</taxon>
    </lineage>
</organism>
<dbReference type="GO" id="GO:0005694">
    <property type="term" value="C:chromosome"/>
    <property type="evidence" value="ECO:0007669"/>
    <property type="project" value="TreeGrafter"/>
</dbReference>
<dbReference type="NCBIfam" id="TIGR00180">
    <property type="entry name" value="parB_part"/>
    <property type="match status" value="1"/>
</dbReference>
<evidence type="ECO:0000259" key="4">
    <source>
        <dbReference type="SMART" id="SM00470"/>
    </source>
</evidence>
<feature type="domain" description="ParB-like N-terminal" evidence="4">
    <location>
        <begin position="34"/>
        <end position="123"/>
    </location>
</feature>
<dbReference type="AlphaFoldDB" id="A0A8J6XRZ3"/>
<dbReference type="PANTHER" id="PTHR33375">
    <property type="entry name" value="CHROMOSOME-PARTITIONING PROTEIN PARB-RELATED"/>
    <property type="match status" value="1"/>
</dbReference>
<comment type="caution">
    <text evidence="5">The sequence shown here is derived from an EMBL/GenBank/DDBJ whole genome shotgun (WGS) entry which is preliminary data.</text>
</comment>
<sequence length="311" mass="35910">MSGKQRGLPKNKKLRHDTHFVDEITADSSEAIGRLIEIGQIRPNPEQPRKSFGDLSEMVESVKEKGILEPILVRFSEAEENYEIIAGERRFQAASLAGLRKVPCIEVDVDNRGMLEISLVENLQRKDLNAFEESAAILRLSEQFRYTHEEIARKLGKSRTIITETLSLNRIPEDVQDRCRQADIMSKSMLLQIVRQDSHEAMHHLVDKITGEGMTREEARRFNKADGSGKPRVRRFSYNYKPEDRPFRFNMTFDKKDVEKEEVILALKEVLENLVRELEIERFEAGAEQETDRKRSTRTPRAESRGNAELT</sequence>
<evidence type="ECO:0000256" key="1">
    <source>
        <dbReference type="ARBA" id="ARBA00006295"/>
    </source>
</evidence>
<dbReference type="Proteomes" id="UP000648239">
    <property type="component" value="Unassembled WGS sequence"/>
</dbReference>
<dbReference type="CDD" id="cd16393">
    <property type="entry name" value="SPO0J_N"/>
    <property type="match status" value="1"/>
</dbReference>
<dbReference type="Gene3D" id="3.90.1530.30">
    <property type="match status" value="1"/>
</dbReference>
<dbReference type="GO" id="GO:0045881">
    <property type="term" value="P:positive regulation of sporulation resulting in formation of a cellular spore"/>
    <property type="evidence" value="ECO:0007669"/>
    <property type="project" value="TreeGrafter"/>
</dbReference>
<dbReference type="InterPro" id="IPR036086">
    <property type="entry name" value="ParB/Sulfiredoxin_sf"/>
</dbReference>
<evidence type="ECO:0000256" key="2">
    <source>
        <dbReference type="ARBA" id="ARBA00022829"/>
    </source>
</evidence>
<gene>
    <name evidence="5" type="ORF">IFK94_01315</name>
</gene>
<reference evidence="5 6" key="1">
    <citation type="submission" date="2020-08" db="EMBL/GenBank/DDBJ databases">
        <title>Acidobacteriota in marine sediments use diverse sulfur dissimilation pathways.</title>
        <authorList>
            <person name="Wasmund K."/>
        </authorList>
    </citation>
    <scope>NUCLEOTIDE SEQUENCE [LARGE SCALE GENOMIC DNA]</scope>
    <source>
        <strain evidence="5">MAG AM4</strain>
    </source>
</reference>
<protein>
    <submittedName>
        <fullName evidence="5">ParB/RepB/Spo0J family partition protein</fullName>
    </submittedName>
</protein>
<keyword evidence="2" id="KW-0159">Chromosome partition</keyword>
<dbReference type="Gene3D" id="1.10.10.2830">
    <property type="match status" value="1"/>
</dbReference>
<name>A0A8J6XRZ3_9BACT</name>